<evidence type="ECO:0000313" key="2">
    <source>
        <dbReference type="EMBL" id="CAK7919342.1"/>
    </source>
</evidence>
<gene>
    <name evidence="2" type="ORF">PM001_LOCUS5979</name>
</gene>
<organism evidence="2 3">
    <name type="scientific">Peronospora matthiolae</name>
    <dbReference type="NCBI Taxonomy" id="2874970"/>
    <lineage>
        <taxon>Eukaryota</taxon>
        <taxon>Sar</taxon>
        <taxon>Stramenopiles</taxon>
        <taxon>Oomycota</taxon>
        <taxon>Peronosporomycetes</taxon>
        <taxon>Peronosporales</taxon>
        <taxon>Peronosporaceae</taxon>
        <taxon>Peronospora</taxon>
    </lineage>
</organism>
<dbReference type="AlphaFoldDB" id="A0AAV1TEB3"/>
<accession>A0AAV1TEB3</accession>
<keyword evidence="1" id="KW-0732">Signal</keyword>
<sequence length="129" mass="13992">MRCIISVLAALAAVVILVASATEAPERSSTVAHNDGGNTQYLRSNNEPAKAYEVDDEERVINLGVAIAGPQIVPPFPAIKVANYLKRDALVAEKVEQAFSWFANLFKRRVRISPAGKAGEKKSKHALQH</sequence>
<protein>
    <recommendedName>
        <fullName evidence="4">RxLR effector protein</fullName>
    </recommendedName>
</protein>
<proteinExistence type="predicted"/>
<dbReference type="Proteomes" id="UP001162060">
    <property type="component" value="Unassembled WGS sequence"/>
</dbReference>
<dbReference type="EMBL" id="CAKLBY020000048">
    <property type="protein sequence ID" value="CAK7919342.1"/>
    <property type="molecule type" value="Genomic_DNA"/>
</dbReference>
<evidence type="ECO:0008006" key="4">
    <source>
        <dbReference type="Google" id="ProtNLM"/>
    </source>
</evidence>
<reference evidence="2" key="1">
    <citation type="submission" date="2024-01" db="EMBL/GenBank/DDBJ databases">
        <authorList>
            <person name="Webb A."/>
        </authorList>
    </citation>
    <scope>NUCLEOTIDE SEQUENCE</scope>
    <source>
        <strain evidence="2">Pm1</strain>
    </source>
</reference>
<feature type="chain" id="PRO_5043505798" description="RxLR effector protein" evidence="1">
    <location>
        <begin position="21"/>
        <end position="129"/>
    </location>
</feature>
<evidence type="ECO:0000256" key="1">
    <source>
        <dbReference type="SAM" id="SignalP"/>
    </source>
</evidence>
<comment type="caution">
    <text evidence="2">The sequence shown here is derived from an EMBL/GenBank/DDBJ whole genome shotgun (WGS) entry which is preliminary data.</text>
</comment>
<name>A0AAV1TEB3_9STRA</name>
<feature type="signal peptide" evidence="1">
    <location>
        <begin position="1"/>
        <end position="20"/>
    </location>
</feature>
<evidence type="ECO:0000313" key="3">
    <source>
        <dbReference type="Proteomes" id="UP001162060"/>
    </source>
</evidence>